<evidence type="ECO:0000313" key="7">
    <source>
        <dbReference type="Proteomes" id="UP001597213"/>
    </source>
</evidence>
<feature type="compositionally biased region" description="Basic residues" evidence="4">
    <location>
        <begin position="13"/>
        <end position="22"/>
    </location>
</feature>
<comment type="similarity">
    <text evidence="1">Belongs to the HpcH/HpaI aldolase family.</text>
</comment>
<comment type="caution">
    <text evidence="6">The sequence shown here is derived from an EMBL/GenBank/DDBJ whole genome shotgun (WGS) entry which is preliminary data.</text>
</comment>
<evidence type="ECO:0000256" key="1">
    <source>
        <dbReference type="ARBA" id="ARBA00005568"/>
    </source>
</evidence>
<dbReference type="InterPro" id="IPR015813">
    <property type="entry name" value="Pyrv/PenolPyrv_kinase-like_dom"/>
</dbReference>
<dbReference type="RefSeq" id="WP_379140629.1">
    <property type="nucleotide sequence ID" value="NZ_JBHUEN010000013.1"/>
</dbReference>
<dbReference type="EMBL" id="JBHUEN010000013">
    <property type="protein sequence ID" value="MFD1881080.1"/>
    <property type="molecule type" value="Genomic_DNA"/>
</dbReference>
<dbReference type="PANTHER" id="PTHR30502">
    <property type="entry name" value="2-KETO-3-DEOXY-L-RHAMNONATE ALDOLASE"/>
    <property type="match status" value="1"/>
</dbReference>
<evidence type="ECO:0000256" key="2">
    <source>
        <dbReference type="ARBA" id="ARBA00022723"/>
    </source>
</evidence>
<proteinExistence type="inferred from homology"/>
<dbReference type="InterPro" id="IPR040442">
    <property type="entry name" value="Pyrv_kinase-like_dom_sf"/>
</dbReference>
<dbReference type="Gene3D" id="3.20.20.60">
    <property type="entry name" value="Phosphoenolpyruvate-binding domains"/>
    <property type="match status" value="1"/>
</dbReference>
<evidence type="ECO:0000256" key="3">
    <source>
        <dbReference type="ARBA" id="ARBA00023239"/>
    </source>
</evidence>
<dbReference type="InterPro" id="IPR050251">
    <property type="entry name" value="HpcH-HpaI_aldolase"/>
</dbReference>
<organism evidence="6 7">
    <name type="scientific">Paracoccus pacificus</name>
    <dbReference type="NCBI Taxonomy" id="1463598"/>
    <lineage>
        <taxon>Bacteria</taxon>
        <taxon>Pseudomonadati</taxon>
        <taxon>Pseudomonadota</taxon>
        <taxon>Alphaproteobacteria</taxon>
        <taxon>Rhodobacterales</taxon>
        <taxon>Paracoccaceae</taxon>
        <taxon>Paracoccus</taxon>
    </lineage>
</organism>
<accession>A0ABW4R4K7</accession>
<name>A0ABW4R4K7_9RHOB</name>
<sequence length="111" mass="12189">MRGTKSPSEPRPRSPRPRRSCAPRRSSFRWSRPDLAASLGHLGDPGHDKVQAALRGALEPLQRIGKPAGILARNAEEARRYRDWGYRFVACGVDLALLIKAADTLAASMAE</sequence>
<evidence type="ECO:0000259" key="5">
    <source>
        <dbReference type="Pfam" id="PF03328"/>
    </source>
</evidence>
<dbReference type="GO" id="GO:0016829">
    <property type="term" value="F:lyase activity"/>
    <property type="evidence" value="ECO:0007669"/>
    <property type="project" value="UniProtKB-KW"/>
</dbReference>
<gene>
    <name evidence="6" type="ORF">ACFSCT_05045</name>
</gene>
<feature type="domain" description="HpcH/HpaI aldolase/citrate lyase" evidence="5">
    <location>
        <begin position="33"/>
        <end position="101"/>
    </location>
</feature>
<protein>
    <submittedName>
        <fullName evidence="6">Aldolase/citrate lyase family protein</fullName>
    </submittedName>
</protein>
<feature type="region of interest" description="Disordered" evidence="4">
    <location>
        <begin position="1"/>
        <end position="27"/>
    </location>
</feature>
<dbReference type="Proteomes" id="UP001597213">
    <property type="component" value="Unassembled WGS sequence"/>
</dbReference>
<keyword evidence="7" id="KW-1185">Reference proteome</keyword>
<evidence type="ECO:0000256" key="4">
    <source>
        <dbReference type="SAM" id="MobiDB-lite"/>
    </source>
</evidence>
<dbReference type="InterPro" id="IPR005000">
    <property type="entry name" value="Aldolase/citrate-lyase_domain"/>
</dbReference>
<dbReference type="Pfam" id="PF03328">
    <property type="entry name" value="HpcH_HpaI"/>
    <property type="match status" value="1"/>
</dbReference>
<dbReference type="SUPFAM" id="SSF51621">
    <property type="entry name" value="Phosphoenolpyruvate/pyruvate domain"/>
    <property type="match status" value="1"/>
</dbReference>
<evidence type="ECO:0000313" key="6">
    <source>
        <dbReference type="EMBL" id="MFD1881080.1"/>
    </source>
</evidence>
<keyword evidence="2" id="KW-0479">Metal-binding</keyword>
<keyword evidence="3 6" id="KW-0456">Lyase</keyword>
<reference evidence="7" key="1">
    <citation type="journal article" date="2019" name="Int. J. Syst. Evol. Microbiol.">
        <title>The Global Catalogue of Microorganisms (GCM) 10K type strain sequencing project: providing services to taxonomists for standard genome sequencing and annotation.</title>
        <authorList>
            <consortium name="The Broad Institute Genomics Platform"/>
            <consortium name="The Broad Institute Genome Sequencing Center for Infectious Disease"/>
            <person name="Wu L."/>
            <person name="Ma J."/>
        </authorList>
    </citation>
    <scope>NUCLEOTIDE SEQUENCE [LARGE SCALE GENOMIC DNA]</scope>
    <source>
        <strain evidence="7">CCUG 56029</strain>
    </source>
</reference>
<dbReference type="PANTHER" id="PTHR30502:SF0">
    <property type="entry name" value="PHOSPHOENOLPYRUVATE CARBOXYLASE FAMILY PROTEIN"/>
    <property type="match status" value="1"/>
</dbReference>